<feature type="non-terminal residue" evidence="8">
    <location>
        <position position="1246"/>
    </location>
</feature>
<evidence type="ECO:0000256" key="5">
    <source>
        <dbReference type="ARBA" id="ARBA00022892"/>
    </source>
</evidence>
<feature type="compositionally biased region" description="Polar residues" evidence="6">
    <location>
        <begin position="217"/>
        <end position="233"/>
    </location>
</feature>
<feature type="compositionally biased region" description="Polar residues" evidence="6">
    <location>
        <begin position="1"/>
        <end position="13"/>
    </location>
</feature>
<feature type="region of interest" description="Disordered" evidence="6">
    <location>
        <begin position="740"/>
        <end position="788"/>
    </location>
</feature>
<feature type="compositionally biased region" description="Polar residues" evidence="6">
    <location>
        <begin position="1042"/>
        <end position="1057"/>
    </location>
</feature>
<gene>
    <name evidence="8" type="primary">SEC16A_3</name>
    <name evidence="8" type="ORF">c2_g2_i5</name>
</gene>
<evidence type="ECO:0000313" key="8">
    <source>
        <dbReference type="EMBL" id="JAI22187.1"/>
    </source>
</evidence>
<accession>A0A0K8U6A1</accession>
<feature type="region of interest" description="Disordered" evidence="6">
    <location>
        <begin position="584"/>
        <end position="605"/>
    </location>
</feature>
<dbReference type="PANTHER" id="PTHR13402">
    <property type="entry name" value="RGPR-RELATED"/>
    <property type="match status" value="1"/>
</dbReference>
<dbReference type="EMBL" id="GDHF01030127">
    <property type="protein sequence ID" value="JAI22187.1"/>
    <property type="molecule type" value="Transcribed_RNA"/>
</dbReference>
<evidence type="ECO:0000256" key="4">
    <source>
        <dbReference type="ARBA" id="ARBA00022824"/>
    </source>
</evidence>
<feature type="compositionally biased region" description="Polar residues" evidence="6">
    <location>
        <begin position="774"/>
        <end position="784"/>
    </location>
</feature>
<keyword evidence="4" id="KW-0256">Endoplasmic reticulum</keyword>
<sequence>RESVHSGRSSVQNENDRSGHLSLRDAEAIAEPDPQRLTPRKFVNEHSIVSLSAGILVTVKPKYTSHGAISNIVKLQRLGANDATRQLFQTYPGPLVRGLTHKKTIIEFCEEQIRLGPMETTIYAKQLVSNNIEKYRGSYTLMWNLLILLLRQNGMVVGTDIAELLLKNQQQFPYQIEHTDAGDSSALSGDEADEQQAPATDSAVAEQNNTERDSGNEAESVTNSSKQAPKSTTTISNIPVLSDDEITEKFRNYLLYGNVNEALDWATDNNLWGHALFLASKVDRRSHANVMMKFANKLSLNDPLQTLYQLMSGRQPSSVTSVQDEKWGDWRPHLSMILSNTSQKPELDRKSITTLGDSLLNRGDLFAAHFCYLMAQVGFGRYQECATLENTLQQHLPKLVLLGSSHYKYFNDFAANEAIMMTEIYEYACSLNDDKFSLVEFQPYKYLLATRLLDYGYNLRSLMYFEQIALHIQRDPCKYEPSFINKIYDFADRLKYYDPVLERSMDDQQHHTEGGLNSQLPNFEEQKWLQDLRALAVQHKNEYTSPAAPVYGQIADTQSQIDQQFVEINKQFNELNLQYQGLGNVEQTPTPYNPDAMQQQQQQPHNDIAAEHYNQQQTAVAGDYNSQQPSLDSQAPNHVAGDASYAYYNQQQQYMQSIDAQQQPPQQQEPHSIPYYDPTQQHQHYQGYGAEAVDAQNNAAAYDYWAQENQQQQQTQHAGYGDENARPIISMPKSKIYDAEDDKQQQQKANANDGGKKLSEQKGGKSEAAKETQKSSQPGNQNSGWFGGIWNKLSLKPKNQMILPDDKNPSIVWDPEKKKWVNTDGDEAAEESFKPPPKMSDIMAQAPPAMGASNVPTASQPYPQSQPQQQQQQLQAQPPQQQPSLLLDTQQYAAPTQSPAPAVSPAPVSGYSAHALTGTDAAGATKTPSLQSNMFKMQRNRTLKNSYVDVFNPSGAPMKAVENVLAPALPPAAVPQSGFFIPGPAPVAAAGDNNDAGAYQQQQQQQMQYQQHAPSPTQSKGLTQSQQHVSVLVTPSRIKSELSPQHAQQMPPTSLQHLTHHPAYSTSVSAATSSVTSTSGAMTTTTSSSAAALHASTPSPTPLPTPAAVAAAAVAAAAAHHPHLHHPPPPIVQTHHLHQQLTQPQLRKSSPPTGLGLPQQHLLNQSMQHLTQQQQLQLLQQAAAMSQRPTQMSPNAMNSSPSARHQSSASSPHQHLLQQHHHHQQQQQQQQHLRIKKEPAQLLAHA</sequence>
<evidence type="ECO:0000256" key="3">
    <source>
        <dbReference type="ARBA" id="ARBA00022448"/>
    </source>
</evidence>
<name>A0A0K8U6A1_BACLA</name>
<reference evidence="8" key="1">
    <citation type="submission" date="2015-06" db="EMBL/GenBank/DDBJ databases">
        <authorList>
            <person name="Hoefler B.C."/>
            <person name="Straight P.D."/>
        </authorList>
    </citation>
    <scope>NUCLEOTIDE SEQUENCE</scope>
</reference>
<dbReference type="CDD" id="cd09233">
    <property type="entry name" value="ACE1-Sec16-like"/>
    <property type="match status" value="1"/>
</dbReference>
<dbReference type="Gene3D" id="1.25.40.1030">
    <property type="match status" value="1"/>
</dbReference>
<keyword evidence="5" id="KW-0931">ER-Golgi transport</keyword>
<feature type="region of interest" description="Disordered" evidence="6">
    <location>
        <begin position="1"/>
        <end position="34"/>
    </location>
</feature>
<evidence type="ECO:0000256" key="6">
    <source>
        <dbReference type="SAM" id="MobiDB-lite"/>
    </source>
</evidence>
<dbReference type="GO" id="GO:0012507">
    <property type="term" value="C:ER to Golgi transport vesicle membrane"/>
    <property type="evidence" value="ECO:0007669"/>
    <property type="project" value="TreeGrafter"/>
</dbReference>
<feature type="domain" description="Sec16 Sec23-binding" evidence="7">
    <location>
        <begin position="251"/>
        <end position="496"/>
    </location>
</feature>
<feature type="compositionally biased region" description="Basic and acidic residues" evidence="6">
    <location>
        <begin position="804"/>
        <end position="821"/>
    </location>
</feature>
<comment type="subcellular location">
    <subcellularLocation>
        <location evidence="1">Endoplasmic reticulum</location>
    </subcellularLocation>
</comment>
<dbReference type="OrthoDB" id="10006908at2759"/>
<feature type="compositionally biased region" description="Low complexity" evidence="6">
    <location>
        <begin position="859"/>
        <end position="882"/>
    </location>
</feature>
<feature type="region of interest" description="Disordered" evidence="6">
    <location>
        <begin position="985"/>
        <end position="1058"/>
    </location>
</feature>
<feature type="region of interest" description="Disordered" evidence="6">
    <location>
        <begin position="1178"/>
        <end position="1246"/>
    </location>
</feature>
<comment type="similarity">
    <text evidence="2">Belongs to the SEC16 family.</text>
</comment>
<protein>
    <submittedName>
        <fullName evidence="8">Protein transport protein Sec16A</fullName>
    </submittedName>
</protein>
<dbReference type="AlphaFoldDB" id="A0A0K8U6A1"/>
<feature type="region of interest" description="Disordered" evidence="6">
    <location>
        <begin position="1114"/>
        <end position="1159"/>
    </location>
</feature>
<dbReference type="PANTHER" id="PTHR13402:SF6">
    <property type="entry name" value="SECRETORY 16, ISOFORM I"/>
    <property type="match status" value="1"/>
</dbReference>
<keyword evidence="3" id="KW-0813">Transport</keyword>
<feature type="region of interest" description="Disordered" evidence="6">
    <location>
        <begin position="800"/>
        <end position="882"/>
    </location>
</feature>
<feature type="compositionally biased region" description="Polar residues" evidence="6">
    <location>
        <begin position="1187"/>
        <end position="1198"/>
    </location>
</feature>
<proteinExistence type="inferred from homology"/>
<feature type="non-terminal residue" evidence="8">
    <location>
        <position position="1"/>
    </location>
</feature>
<feature type="compositionally biased region" description="Basic and acidic residues" evidence="6">
    <location>
        <begin position="754"/>
        <end position="773"/>
    </location>
</feature>
<feature type="compositionally biased region" description="Polar residues" evidence="6">
    <location>
        <begin position="1012"/>
        <end position="1029"/>
    </location>
</feature>
<evidence type="ECO:0000256" key="2">
    <source>
        <dbReference type="ARBA" id="ARBA00005927"/>
    </source>
</evidence>
<dbReference type="InterPro" id="IPR024298">
    <property type="entry name" value="Sec16_Sec23-bd"/>
</dbReference>
<dbReference type="GO" id="GO:0007030">
    <property type="term" value="P:Golgi organization"/>
    <property type="evidence" value="ECO:0007669"/>
    <property type="project" value="TreeGrafter"/>
</dbReference>
<evidence type="ECO:0000256" key="1">
    <source>
        <dbReference type="ARBA" id="ARBA00004240"/>
    </source>
</evidence>
<feature type="compositionally biased region" description="Basic and acidic residues" evidence="6">
    <location>
        <begin position="14"/>
        <end position="27"/>
    </location>
</feature>
<dbReference type="GO" id="GO:0070973">
    <property type="term" value="P:protein localization to endoplasmic reticulum exit site"/>
    <property type="evidence" value="ECO:0007669"/>
    <property type="project" value="TreeGrafter"/>
</dbReference>
<feature type="region of interest" description="Disordered" evidence="6">
    <location>
        <begin position="180"/>
        <end position="233"/>
    </location>
</feature>
<dbReference type="GO" id="GO:0016192">
    <property type="term" value="P:vesicle-mediated transport"/>
    <property type="evidence" value="ECO:0007669"/>
    <property type="project" value="UniProtKB-KW"/>
</dbReference>
<feature type="compositionally biased region" description="Low complexity" evidence="6">
    <location>
        <begin position="657"/>
        <end position="668"/>
    </location>
</feature>
<feature type="compositionally biased region" description="Low complexity" evidence="6">
    <location>
        <begin position="986"/>
        <end position="1011"/>
    </location>
</feature>
<dbReference type="Pfam" id="PF12931">
    <property type="entry name" value="TPR_Sec16"/>
    <property type="match status" value="1"/>
</dbReference>
<evidence type="ECO:0000259" key="7">
    <source>
        <dbReference type="Pfam" id="PF12931"/>
    </source>
</evidence>
<feature type="region of interest" description="Disordered" evidence="6">
    <location>
        <begin position="657"/>
        <end position="685"/>
    </location>
</feature>
<organism evidence="8">
    <name type="scientific">Bactrocera latifrons</name>
    <name type="common">Malaysian fruit fly</name>
    <name type="synonym">Chaetodacus latifrons</name>
    <dbReference type="NCBI Taxonomy" id="174628"/>
    <lineage>
        <taxon>Eukaryota</taxon>
        <taxon>Metazoa</taxon>
        <taxon>Ecdysozoa</taxon>
        <taxon>Arthropoda</taxon>
        <taxon>Hexapoda</taxon>
        <taxon>Insecta</taxon>
        <taxon>Pterygota</taxon>
        <taxon>Neoptera</taxon>
        <taxon>Endopterygota</taxon>
        <taxon>Diptera</taxon>
        <taxon>Brachycera</taxon>
        <taxon>Muscomorpha</taxon>
        <taxon>Tephritoidea</taxon>
        <taxon>Tephritidae</taxon>
        <taxon>Bactrocera</taxon>
        <taxon>Bactrocera</taxon>
    </lineage>
</organism>
<feature type="compositionally biased region" description="Low complexity" evidence="6">
    <location>
        <begin position="1199"/>
        <end position="1217"/>
    </location>
</feature>
<dbReference type="GO" id="GO:0070971">
    <property type="term" value="C:endoplasmic reticulum exit site"/>
    <property type="evidence" value="ECO:0007669"/>
    <property type="project" value="TreeGrafter"/>
</dbReference>